<evidence type="ECO:0000313" key="2">
    <source>
        <dbReference type="Proteomes" id="UP000316495"/>
    </source>
</evidence>
<gene>
    <name evidence="1" type="ORF">Athens101428_566</name>
</gene>
<sequence length="140" mass="16456">MTEVAKRKYPVFGENECSQHFDEAFRDLAGTCVLCEVCGRVHFADDERFLGHDLAKLRRLRRNANRNPEGWIGHDSAVLFGSIFSKQVVFELLRSILLREQQMKRQMLKIWNLRLNQQKKPSNKHRKIFFHVCPQAGIFL</sequence>
<evidence type="ECO:0000313" key="1">
    <source>
        <dbReference type="EMBL" id="TSC93717.1"/>
    </source>
</evidence>
<comment type="caution">
    <text evidence="1">The sequence shown here is derived from an EMBL/GenBank/DDBJ whole genome shotgun (WGS) entry which is preliminary data.</text>
</comment>
<name>A0A554LLI2_9BACT</name>
<accession>A0A554LLI2</accession>
<proteinExistence type="predicted"/>
<organism evidence="1 2">
    <name type="scientific">Candidatus Berkelbacteria bacterium Athens1014_28</name>
    <dbReference type="NCBI Taxonomy" id="2017145"/>
    <lineage>
        <taxon>Bacteria</taxon>
        <taxon>Candidatus Berkelbacteria</taxon>
    </lineage>
</organism>
<dbReference type="Proteomes" id="UP000316495">
    <property type="component" value="Unassembled WGS sequence"/>
</dbReference>
<dbReference type="AlphaFoldDB" id="A0A554LLI2"/>
<reference evidence="1 2" key="1">
    <citation type="submission" date="2017-07" db="EMBL/GenBank/DDBJ databases">
        <title>Mechanisms for carbon and nitrogen cycling indicate functional differentiation within the Candidate Phyla Radiation.</title>
        <authorList>
            <person name="Danczak R.E."/>
            <person name="Johnston M.D."/>
            <person name="Kenah C."/>
            <person name="Slattery M."/>
            <person name="Wrighton K.C."/>
            <person name="Wilkins M.J."/>
        </authorList>
    </citation>
    <scope>NUCLEOTIDE SEQUENCE [LARGE SCALE GENOMIC DNA]</scope>
    <source>
        <strain evidence="1">Athens1014_28</strain>
    </source>
</reference>
<protein>
    <submittedName>
        <fullName evidence="1">Uncharacterized protein</fullName>
    </submittedName>
</protein>
<dbReference type="EMBL" id="VMGN01000031">
    <property type="protein sequence ID" value="TSC93717.1"/>
    <property type="molecule type" value="Genomic_DNA"/>
</dbReference>